<keyword evidence="7" id="KW-1185">Reference proteome</keyword>
<accession>A0A1Y6CT63</accession>
<feature type="domain" description="PABS" evidence="5">
    <location>
        <begin position="70"/>
        <end position="235"/>
    </location>
</feature>
<evidence type="ECO:0000313" key="6">
    <source>
        <dbReference type="EMBL" id="SMF93601.1"/>
    </source>
</evidence>
<feature type="active site" description="Proton acceptor" evidence="4">
    <location>
        <position position="159"/>
    </location>
</feature>
<name>A0A1Y6CT63_9GAMM</name>
<evidence type="ECO:0000256" key="4">
    <source>
        <dbReference type="PROSITE-ProRule" id="PRU00354"/>
    </source>
</evidence>
<dbReference type="OrthoDB" id="117774at2"/>
<dbReference type="InterPro" id="IPR029063">
    <property type="entry name" value="SAM-dependent_MTases_sf"/>
</dbReference>
<keyword evidence="2 4" id="KW-0808">Transferase</keyword>
<evidence type="ECO:0000256" key="1">
    <source>
        <dbReference type="ARBA" id="ARBA00007867"/>
    </source>
</evidence>
<dbReference type="InterPro" id="IPR030374">
    <property type="entry name" value="PABS"/>
</dbReference>
<dbReference type="EMBL" id="FXAM01000001">
    <property type="protein sequence ID" value="SMF93601.1"/>
    <property type="molecule type" value="Genomic_DNA"/>
</dbReference>
<dbReference type="SUPFAM" id="SSF53335">
    <property type="entry name" value="S-adenosyl-L-methionine-dependent methyltransferases"/>
    <property type="match status" value="1"/>
</dbReference>
<dbReference type="PROSITE" id="PS51006">
    <property type="entry name" value="PABS_2"/>
    <property type="match status" value="1"/>
</dbReference>
<dbReference type="Gene3D" id="3.40.50.150">
    <property type="entry name" value="Vaccinia Virus protein VP39"/>
    <property type="match status" value="1"/>
</dbReference>
<proteinExistence type="inferred from homology"/>
<dbReference type="GO" id="GO:0006596">
    <property type="term" value="P:polyamine biosynthetic process"/>
    <property type="evidence" value="ECO:0007669"/>
    <property type="project" value="UniProtKB-UniRule"/>
</dbReference>
<dbReference type="Pfam" id="PF01564">
    <property type="entry name" value="Spermine_synth"/>
    <property type="match status" value="1"/>
</dbReference>
<gene>
    <name evidence="6" type="ORF">SAMN02949497_0888</name>
</gene>
<evidence type="ECO:0000259" key="5">
    <source>
        <dbReference type="PROSITE" id="PS51006"/>
    </source>
</evidence>
<keyword evidence="3 4" id="KW-0620">Polyamine biosynthesis</keyword>
<organism evidence="6 7">
    <name type="scientific">Methylomagnum ishizawai</name>
    <dbReference type="NCBI Taxonomy" id="1760988"/>
    <lineage>
        <taxon>Bacteria</taxon>
        <taxon>Pseudomonadati</taxon>
        <taxon>Pseudomonadota</taxon>
        <taxon>Gammaproteobacteria</taxon>
        <taxon>Methylococcales</taxon>
        <taxon>Methylococcaceae</taxon>
        <taxon>Methylomagnum</taxon>
    </lineage>
</organism>
<dbReference type="PANTHER" id="PTHR43317">
    <property type="entry name" value="THERMOSPERMINE SYNTHASE ACAULIS5"/>
    <property type="match status" value="1"/>
</dbReference>
<protein>
    <submittedName>
        <fullName evidence="6">Spermidine synthase</fullName>
    </submittedName>
</protein>
<evidence type="ECO:0000256" key="2">
    <source>
        <dbReference type="ARBA" id="ARBA00022679"/>
    </source>
</evidence>
<dbReference type="AlphaFoldDB" id="A0A1Y6CT63"/>
<dbReference type="STRING" id="1760988.SAMN02949497_0888"/>
<sequence length="272" mass="30239">MFGFRKGAQDAEPVRRYGGTLVYCGRDTEGLIEVVDGYGVRALHFGTPPRQSAMALAEPERLELSYIRAMLAGLMFVPAPRRVLALGLGGGSLAKFLARNFPDCRIEVVEFRAAVVEVAHRYFGLPEAPNLAIHIGDAREFVRRQAVAGASVYDHIFVDIYDDRGLSASVNERDFFAACARLLEPSGVFSLNLWGSDRDSYREAVDLLRQYYGSHTLRLPVIGRGNVIGFGFGPDVPKPDLERLRPVSRELEARLGVEFPRLLRSMVPVGWR</sequence>
<reference evidence="6 7" key="1">
    <citation type="submission" date="2016-12" db="EMBL/GenBank/DDBJ databases">
        <authorList>
            <person name="Song W.-J."/>
            <person name="Kurnit D.M."/>
        </authorList>
    </citation>
    <scope>NUCLEOTIDE SEQUENCE [LARGE SCALE GENOMIC DNA]</scope>
    <source>
        <strain evidence="6 7">175</strain>
    </source>
</reference>
<comment type="similarity">
    <text evidence="1">Belongs to the spermidine/spermine synthase family.</text>
</comment>
<dbReference type="Proteomes" id="UP000192923">
    <property type="component" value="Unassembled WGS sequence"/>
</dbReference>
<evidence type="ECO:0000313" key="7">
    <source>
        <dbReference type="Proteomes" id="UP000192923"/>
    </source>
</evidence>
<evidence type="ECO:0000256" key="3">
    <source>
        <dbReference type="ARBA" id="ARBA00023115"/>
    </source>
</evidence>
<dbReference type="GO" id="GO:0016740">
    <property type="term" value="F:transferase activity"/>
    <property type="evidence" value="ECO:0007669"/>
    <property type="project" value="UniProtKB-UniRule"/>
</dbReference>
<dbReference type="PANTHER" id="PTHR43317:SF1">
    <property type="entry name" value="THERMOSPERMINE SYNTHASE ACAULIS5"/>
    <property type="match status" value="1"/>
</dbReference>